<dbReference type="InterPro" id="IPR017959">
    <property type="entry name" value="Asn/Gln-tRNA_amidoTrfase_suB/E"/>
</dbReference>
<dbReference type="SUPFAM" id="SSF55931">
    <property type="entry name" value="Glutamine synthetase/guanido kinase"/>
    <property type="match status" value="1"/>
</dbReference>
<evidence type="ECO:0000313" key="14">
    <source>
        <dbReference type="Proteomes" id="UP001321700"/>
    </source>
</evidence>
<keyword evidence="6 11" id="KW-0067">ATP-binding</keyword>
<dbReference type="EMBL" id="JAVBIK010000001">
    <property type="protein sequence ID" value="MDT7518710.1"/>
    <property type="molecule type" value="Genomic_DNA"/>
</dbReference>
<evidence type="ECO:0000256" key="5">
    <source>
        <dbReference type="ARBA" id="ARBA00022741"/>
    </source>
</evidence>
<dbReference type="SMART" id="SM00845">
    <property type="entry name" value="GatB_Yqey"/>
    <property type="match status" value="1"/>
</dbReference>
<comment type="catalytic activity">
    <reaction evidence="10 11">
        <text>L-glutamyl-tRNA(Gln) + L-glutamine + ATP + H2O = L-glutaminyl-tRNA(Gln) + L-glutamate + ADP + phosphate + H(+)</text>
        <dbReference type="Rhea" id="RHEA:17521"/>
        <dbReference type="Rhea" id="RHEA-COMP:9681"/>
        <dbReference type="Rhea" id="RHEA-COMP:9684"/>
        <dbReference type="ChEBI" id="CHEBI:15377"/>
        <dbReference type="ChEBI" id="CHEBI:15378"/>
        <dbReference type="ChEBI" id="CHEBI:29985"/>
        <dbReference type="ChEBI" id="CHEBI:30616"/>
        <dbReference type="ChEBI" id="CHEBI:43474"/>
        <dbReference type="ChEBI" id="CHEBI:58359"/>
        <dbReference type="ChEBI" id="CHEBI:78520"/>
        <dbReference type="ChEBI" id="CHEBI:78521"/>
        <dbReference type="ChEBI" id="CHEBI:456216"/>
    </reaction>
</comment>
<evidence type="ECO:0000313" key="13">
    <source>
        <dbReference type="EMBL" id="MDT7518710.1"/>
    </source>
</evidence>
<dbReference type="NCBIfam" id="NF004014">
    <property type="entry name" value="PRK05477.1-4"/>
    <property type="match status" value="1"/>
</dbReference>
<dbReference type="HAMAP" id="MF_00121">
    <property type="entry name" value="GatB"/>
    <property type="match status" value="1"/>
</dbReference>
<dbReference type="PROSITE" id="PS01234">
    <property type="entry name" value="GATB"/>
    <property type="match status" value="1"/>
</dbReference>
<dbReference type="PANTHER" id="PTHR11659:SF0">
    <property type="entry name" value="GLUTAMYL-TRNA(GLN) AMIDOTRANSFERASE SUBUNIT B, MITOCHONDRIAL"/>
    <property type="match status" value="1"/>
</dbReference>
<name>A0ABU3KLM8_9BURK</name>
<comment type="function">
    <text evidence="8 11">Allows the formation of correctly charged Asn-tRNA(Asn) or Gln-tRNA(Gln) through the transamidation of misacylated Asp-tRNA(Asn) or Glu-tRNA(Gln) in organisms which lack either or both of asparaginyl-tRNA or glutaminyl-tRNA synthetases. The reaction takes place in the presence of glutamine and ATP through an activated phospho-Asp-tRNA(Asn) or phospho-Glu-tRNA(Gln).</text>
</comment>
<reference evidence="13 14" key="1">
    <citation type="submission" date="2023-08" db="EMBL/GenBank/DDBJ databases">
        <title>Rhodoferax potami sp. nov. and Rhodoferax mekongensis sp. nov., isolated from the Mekong River in Thailand.</title>
        <authorList>
            <person name="Kitikhun S."/>
            <person name="Charoenyingcharoen P."/>
            <person name="Siriarchawattana P."/>
            <person name="Likhitrattanapisal S."/>
            <person name="Nilsakha T."/>
            <person name="Chanpet A."/>
            <person name="Rattanawaree P."/>
            <person name="Ingsriswang S."/>
        </authorList>
    </citation>
    <scope>NUCLEOTIDE SEQUENCE [LARGE SCALE GENOMIC DNA]</scope>
    <source>
        <strain evidence="13 14">TBRC 17660</strain>
    </source>
</reference>
<dbReference type="RefSeq" id="WP_313874434.1">
    <property type="nucleotide sequence ID" value="NZ_JAVBIK010000001.1"/>
</dbReference>
<proteinExistence type="inferred from homology"/>
<dbReference type="NCBIfam" id="NF004012">
    <property type="entry name" value="PRK05477.1-2"/>
    <property type="match status" value="1"/>
</dbReference>
<evidence type="ECO:0000256" key="1">
    <source>
        <dbReference type="ARBA" id="ARBA00005306"/>
    </source>
</evidence>
<comment type="similarity">
    <text evidence="1 11">Belongs to the GatB/GatE family. GatB subfamily.</text>
</comment>
<feature type="domain" description="Asn/Gln amidotransferase" evidence="12">
    <location>
        <begin position="355"/>
        <end position="511"/>
    </location>
</feature>
<organism evidence="13 14">
    <name type="scientific">Rhodoferax potami</name>
    <dbReference type="NCBI Taxonomy" id="3068338"/>
    <lineage>
        <taxon>Bacteria</taxon>
        <taxon>Pseudomonadati</taxon>
        <taxon>Pseudomonadota</taxon>
        <taxon>Betaproteobacteria</taxon>
        <taxon>Burkholderiales</taxon>
        <taxon>Comamonadaceae</taxon>
        <taxon>Rhodoferax</taxon>
    </lineage>
</organism>
<evidence type="ECO:0000256" key="10">
    <source>
        <dbReference type="ARBA" id="ARBA00047913"/>
    </source>
</evidence>
<evidence type="ECO:0000256" key="4">
    <source>
        <dbReference type="ARBA" id="ARBA00022598"/>
    </source>
</evidence>
<evidence type="ECO:0000256" key="3">
    <source>
        <dbReference type="ARBA" id="ARBA00016923"/>
    </source>
</evidence>
<dbReference type="SUPFAM" id="SSF89095">
    <property type="entry name" value="GatB/YqeY motif"/>
    <property type="match status" value="1"/>
</dbReference>
<evidence type="ECO:0000256" key="8">
    <source>
        <dbReference type="ARBA" id="ARBA00024799"/>
    </source>
</evidence>
<protein>
    <recommendedName>
        <fullName evidence="3 11">Aspartyl/glutamyl-tRNA(Asn/Gln) amidotransferase subunit B</fullName>
        <shortName evidence="11">Asp/Glu-ADT subunit B</shortName>
        <ecNumber evidence="11">6.3.5.-</ecNumber>
    </recommendedName>
</protein>
<dbReference type="InterPro" id="IPR004413">
    <property type="entry name" value="GatB"/>
</dbReference>
<dbReference type="InterPro" id="IPR017958">
    <property type="entry name" value="Gln-tRNA_amidoTrfase_suB_CS"/>
</dbReference>
<dbReference type="Pfam" id="PF02934">
    <property type="entry name" value="GatB_N"/>
    <property type="match status" value="1"/>
</dbReference>
<dbReference type="Gene3D" id="1.10.10.410">
    <property type="match status" value="1"/>
</dbReference>
<keyword evidence="5 11" id="KW-0547">Nucleotide-binding</keyword>
<evidence type="ECO:0000256" key="7">
    <source>
        <dbReference type="ARBA" id="ARBA00022917"/>
    </source>
</evidence>
<dbReference type="EC" id="6.3.5.-" evidence="11"/>
<evidence type="ECO:0000256" key="11">
    <source>
        <dbReference type="HAMAP-Rule" id="MF_00121"/>
    </source>
</evidence>
<evidence type="ECO:0000256" key="2">
    <source>
        <dbReference type="ARBA" id="ARBA00011123"/>
    </source>
</evidence>
<dbReference type="Gene3D" id="1.10.150.380">
    <property type="entry name" value="GatB domain, N-terminal subdomain"/>
    <property type="match status" value="1"/>
</dbReference>
<accession>A0ABU3KLM8</accession>
<dbReference type="InterPro" id="IPR023168">
    <property type="entry name" value="GatB_Yqey_C_2"/>
</dbReference>
<sequence length="513" mass="56236">MSETVNTFEAQQQGRPTGPLVHGYEVIIGFETHAQLSTLSKIFSRASIAFGAEPNTQACAVDLALPGTLPVMNKGAVERAIQFGLAIGSHIAPRSVFARKNYFYPDLPKGYQISQFEIPVVQGGAVEFFLETGKGADLIREKKTVRLVRAHLEEDAGKSLHEDFIGQSGIDLNRAGTPLLEIVTEPDMRSSAEAVAYAKELHKIVTWIGICDGNMQEGSFRCDANVSVRKPGQPLGTRREIKNLNSFKFMQQAIDYEVRWQIEQIEDGLEIQQATVLFNPDTGETRAMRTKEDAADYRYFPDPDLPPLCISEQWIETVRGQMAELPRNMAARFQADYGLSEYDATQLTQSQSIAKYFESTAKTSGQPKLAANWVLGEVSAFTNKQGISIDDPEVPNPIAVGEIVKRIASGEINGGGAKTAFQALCTERHNDISDLAGFVEKIIIDRDLKQMNDTGALEAIVVQVIEANAKNVAEFKAGNEKALNGLVGQIMKASKGKANPQQVNDLLRSKLAD</sequence>
<evidence type="ECO:0000256" key="9">
    <source>
        <dbReference type="ARBA" id="ARBA00047380"/>
    </source>
</evidence>
<keyword evidence="4 11" id="KW-0436">Ligase</keyword>
<dbReference type="NCBIfam" id="TIGR00133">
    <property type="entry name" value="gatB"/>
    <property type="match status" value="1"/>
</dbReference>
<comment type="subunit">
    <text evidence="2 11">Heterotrimer of A, B and C subunits.</text>
</comment>
<dbReference type="Pfam" id="PF02637">
    <property type="entry name" value="GatB_Yqey"/>
    <property type="match status" value="1"/>
</dbReference>
<keyword evidence="7 11" id="KW-0648">Protein biosynthesis</keyword>
<dbReference type="Proteomes" id="UP001321700">
    <property type="component" value="Unassembled WGS sequence"/>
</dbReference>
<dbReference type="InterPro" id="IPR014746">
    <property type="entry name" value="Gln_synth/guanido_kin_cat_dom"/>
</dbReference>
<dbReference type="InterPro" id="IPR018027">
    <property type="entry name" value="Asn/Gln_amidotransferase"/>
</dbReference>
<dbReference type="InterPro" id="IPR006075">
    <property type="entry name" value="Asn/Gln-tRNA_Trfase_suB/E_cat"/>
</dbReference>
<dbReference type="InterPro" id="IPR042114">
    <property type="entry name" value="GatB_C_1"/>
</dbReference>
<comment type="catalytic activity">
    <reaction evidence="9 11">
        <text>L-aspartyl-tRNA(Asn) + L-glutamine + ATP + H2O = L-asparaginyl-tRNA(Asn) + L-glutamate + ADP + phosphate + 2 H(+)</text>
        <dbReference type="Rhea" id="RHEA:14513"/>
        <dbReference type="Rhea" id="RHEA-COMP:9674"/>
        <dbReference type="Rhea" id="RHEA-COMP:9677"/>
        <dbReference type="ChEBI" id="CHEBI:15377"/>
        <dbReference type="ChEBI" id="CHEBI:15378"/>
        <dbReference type="ChEBI" id="CHEBI:29985"/>
        <dbReference type="ChEBI" id="CHEBI:30616"/>
        <dbReference type="ChEBI" id="CHEBI:43474"/>
        <dbReference type="ChEBI" id="CHEBI:58359"/>
        <dbReference type="ChEBI" id="CHEBI:78515"/>
        <dbReference type="ChEBI" id="CHEBI:78516"/>
        <dbReference type="ChEBI" id="CHEBI:456216"/>
    </reaction>
</comment>
<keyword evidence="14" id="KW-1185">Reference proteome</keyword>
<evidence type="ECO:0000259" key="12">
    <source>
        <dbReference type="SMART" id="SM00845"/>
    </source>
</evidence>
<comment type="caution">
    <text evidence="13">The sequence shown here is derived from an EMBL/GenBank/DDBJ whole genome shotgun (WGS) entry which is preliminary data.</text>
</comment>
<gene>
    <name evidence="11 13" type="primary">gatB</name>
    <name evidence="13" type="ORF">RAE19_08330</name>
</gene>
<dbReference type="InterPro" id="IPR003789">
    <property type="entry name" value="Asn/Gln_tRNA_amidoTrase-B-like"/>
</dbReference>
<evidence type="ECO:0000256" key="6">
    <source>
        <dbReference type="ARBA" id="ARBA00022840"/>
    </source>
</evidence>
<dbReference type="PANTHER" id="PTHR11659">
    <property type="entry name" value="GLUTAMYL-TRNA GLN AMIDOTRANSFERASE SUBUNIT B MITOCHONDRIAL AND PROKARYOTIC PET112-RELATED"/>
    <property type="match status" value="1"/>
</dbReference>